<gene>
    <name evidence="2" type="ORF">J5V96_15475</name>
</gene>
<dbReference type="InterPro" id="IPR021005">
    <property type="entry name" value="Znf_CGNR"/>
</dbReference>
<evidence type="ECO:0000259" key="1">
    <source>
        <dbReference type="Pfam" id="PF11706"/>
    </source>
</evidence>
<dbReference type="EMBL" id="JAGFOA010000007">
    <property type="protein sequence ID" value="MBO3664896.1"/>
    <property type="molecule type" value="Genomic_DNA"/>
</dbReference>
<evidence type="ECO:0000313" key="3">
    <source>
        <dbReference type="Proteomes" id="UP000680132"/>
    </source>
</evidence>
<dbReference type="InterPro" id="IPR010852">
    <property type="entry name" value="ABATE"/>
</dbReference>
<dbReference type="RefSeq" id="WP_208505040.1">
    <property type="nucleotide sequence ID" value="NZ_JAGFOA010000007.1"/>
</dbReference>
<keyword evidence="3" id="KW-1185">Reference proteome</keyword>
<comment type="caution">
    <text evidence="2">The sequence shown here is derived from an EMBL/GenBank/DDBJ whole genome shotgun (WGS) entry which is preliminary data.</text>
</comment>
<protein>
    <submittedName>
        <fullName evidence="2">CGNR zinc finger domain-containing protein</fullName>
    </submittedName>
</protein>
<dbReference type="SUPFAM" id="SSF160904">
    <property type="entry name" value="Jann2411-like"/>
    <property type="match status" value="1"/>
</dbReference>
<dbReference type="Gene3D" id="1.10.3300.10">
    <property type="entry name" value="Jann2411-like domain"/>
    <property type="match status" value="1"/>
</dbReference>
<evidence type="ECO:0000313" key="2">
    <source>
        <dbReference type="EMBL" id="MBO3664896.1"/>
    </source>
</evidence>
<dbReference type="Proteomes" id="UP000680132">
    <property type="component" value="Unassembled WGS sequence"/>
</dbReference>
<feature type="domain" description="Zinc finger CGNR" evidence="1">
    <location>
        <begin position="135"/>
        <end position="177"/>
    </location>
</feature>
<dbReference type="PANTHER" id="PTHR35525:SF3">
    <property type="entry name" value="BLL6575 PROTEIN"/>
    <property type="match status" value="1"/>
</dbReference>
<dbReference type="Pfam" id="PF07336">
    <property type="entry name" value="ABATE"/>
    <property type="match status" value="1"/>
</dbReference>
<accession>A0A939QSS1</accession>
<name>A0A939QSS1_9MICO</name>
<dbReference type="AlphaFoldDB" id="A0A939QSS1"/>
<dbReference type="PANTHER" id="PTHR35525">
    <property type="entry name" value="BLL6575 PROTEIN"/>
    <property type="match status" value="1"/>
</dbReference>
<dbReference type="InterPro" id="IPR023286">
    <property type="entry name" value="ABATE_dom_sf"/>
</dbReference>
<reference evidence="2" key="1">
    <citation type="submission" date="2021-03" db="EMBL/GenBank/DDBJ databases">
        <title>Microbacterium sp. nov., a novel actinobacterium isolated from cow dung.</title>
        <authorList>
            <person name="Zhang L."/>
        </authorList>
    </citation>
    <scope>NUCLEOTIDE SEQUENCE</scope>
    <source>
        <strain evidence="2">NEAU-LLB</strain>
    </source>
</reference>
<organism evidence="2 3">
    <name type="scientific">Microbacterium stercoris</name>
    <dbReference type="NCBI Taxonomy" id="2820289"/>
    <lineage>
        <taxon>Bacteria</taxon>
        <taxon>Bacillati</taxon>
        <taxon>Actinomycetota</taxon>
        <taxon>Actinomycetes</taxon>
        <taxon>Micrococcales</taxon>
        <taxon>Microbacteriaceae</taxon>
        <taxon>Microbacterium</taxon>
    </lineage>
</organism>
<proteinExistence type="predicted"/>
<sequence>MIHAFPCGTPALDFCGTLRARRNDEPTEKLAAASDLDAWFLESGLLPGGTAAGAADLAAAVALREAIYALVWARMNDHELPAPAVDAVNAAAAAPPPQPVLTAEGWRREGSATQGLSQLAREAIEIIGGDQAALLRECGRPECTQVYLDSSRGHRREWCSMATCGARVKAKAYRERRKAGAA</sequence>
<dbReference type="Pfam" id="PF11706">
    <property type="entry name" value="zf-CGNR"/>
    <property type="match status" value="1"/>
</dbReference>